<sequence>MCGWPPSPRQWTPTLHTPKQILRRSLDNSDIESGDTIAEEEAENSSVDEDLAGSHDFHEGIVSVAISGPPTAGVVDTAPSRDATSIARGAVHESVVSEAMTSSESPGCSPGVPIAIATTIEASTQSTFWGIHLSR</sequence>
<protein>
    <submittedName>
        <fullName evidence="2">Unnamed protein product</fullName>
    </submittedName>
</protein>
<evidence type="ECO:0000313" key="2">
    <source>
        <dbReference type="EMBL" id="GMF29948.1"/>
    </source>
</evidence>
<accession>A0A9W6U6I4</accession>
<gene>
    <name evidence="2" type="ORF">Pfra01_000652500</name>
</gene>
<proteinExistence type="predicted"/>
<feature type="compositionally biased region" description="Acidic residues" evidence="1">
    <location>
        <begin position="29"/>
        <end position="51"/>
    </location>
</feature>
<evidence type="ECO:0000313" key="3">
    <source>
        <dbReference type="Proteomes" id="UP001165121"/>
    </source>
</evidence>
<organism evidence="2 3">
    <name type="scientific">Phytophthora fragariaefolia</name>
    <dbReference type="NCBI Taxonomy" id="1490495"/>
    <lineage>
        <taxon>Eukaryota</taxon>
        <taxon>Sar</taxon>
        <taxon>Stramenopiles</taxon>
        <taxon>Oomycota</taxon>
        <taxon>Peronosporomycetes</taxon>
        <taxon>Peronosporales</taxon>
        <taxon>Peronosporaceae</taxon>
        <taxon>Phytophthora</taxon>
    </lineage>
</organism>
<dbReference type="Proteomes" id="UP001165121">
    <property type="component" value="Unassembled WGS sequence"/>
</dbReference>
<reference evidence="2" key="1">
    <citation type="submission" date="2023-04" db="EMBL/GenBank/DDBJ databases">
        <title>Phytophthora fragariaefolia NBRC 109709.</title>
        <authorList>
            <person name="Ichikawa N."/>
            <person name="Sato H."/>
            <person name="Tonouchi N."/>
        </authorList>
    </citation>
    <scope>NUCLEOTIDE SEQUENCE</scope>
    <source>
        <strain evidence="2">NBRC 109709</strain>
    </source>
</reference>
<comment type="caution">
    <text evidence="2">The sequence shown here is derived from an EMBL/GenBank/DDBJ whole genome shotgun (WGS) entry which is preliminary data.</text>
</comment>
<evidence type="ECO:0000256" key="1">
    <source>
        <dbReference type="SAM" id="MobiDB-lite"/>
    </source>
</evidence>
<feature type="region of interest" description="Disordered" evidence="1">
    <location>
        <begin position="1"/>
        <end position="54"/>
    </location>
</feature>
<dbReference type="EMBL" id="BSXT01000555">
    <property type="protein sequence ID" value="GMF29948.1"/>
    <property type="molecule type" value="Genomic_DNA"/>
</dbReference>
<dbReference type="AlphaFoldDB" id="A0A9W6U6I4"/>
<keyword evidence="3" id="KW-1185">Reference proteome</keyword>
<name>A0A9W6U6I4_9STRA</name>